<dbReference type="InterPro" id="IPR027353">
    <property type="entry name" value="NET_dom"/>
</dbReference>
<dbReference type="InterPro" id="IPR038336">
    <property type="entry name" value="NET_sf"/>
</dbReference>
<reference evidence="6 7" key="1">
    <citation type="submission" date="2016-07" db="EMBL/GenBank/DDBJ databases">
        <title>Pervasive Adenine N6-methylation of Active Genes in Fungi.</title>
        <authorList>
            <consortium name="DOE Joint Genome Institute"/>
            <person name="Mondo S.J."/>
            <person name="Dannebaum R.O."/>
            <person name="Kuo R.C."/>
            <person name="Labutti K."/>
            <person name="Haridas S."/>
            <person name="Kuo A."/>
            <person name="Salamov A."/>
            <person name="Ahrendt S.R."/>
            <person name="Lipzen A."/>
            <person name="Sullivan W."/>
            <person name="Andreopoulos W.B."/>
            <person name="Clum A."/>
            <person name="Lindquist E."/>
            <person name="Daum C."/>
            <person name="Ramamoorthy G.K."/>
            <person name="Gryganskyi A."/>
            <person name="Culley D."/>
            <person name="Magnuson J.K."/>
            <person name="James T.Y."/>
            <person name="O'Malley M.A."/>
            <person name="Stajich J.E."/>
            <person name="Spatafora J.W."/>
            <person name="Visel A."/>
            <person name="Grigoriev I.V."/>
        </authorList>
    </citation>
    <scope>NUCLEOTIDE SEQUENCE [LARGE SCALE GENOMIC DNA]</scope>
    <source>
        <strain evidence="6 7">JEL800</strain>
    </source>
</reference>
<dbReference type="Proteomes" id="UP000193642">
    <property type="component" value="Unassembled WGS sequence"/>
</dbReference>
<dbReference type="Gene3D" id="1.20.920.10">
    <property type="entry name" value="Bromodomain-like"/>
    <property type="match status" value="2"/>
</dbReference>
<dbReference type="GO" id="GO:0005634">
    <property type="term" value="C:nucleus"/>
    <property type="evidence" value="ECO:0007669"/>
    <property type="project" value="TreeGrafter"/>
</dbReference>
<proteinExistence type="predicted"/>
<dbReference type="STRING" id="329046.A0A1Y2BTJ3"/>
<dbReference type="PRINTS" id="PR00503">
    <property type="entry name" value="BROMODOMAIN"/>
</dbReference>
<evidence type="ECO:0000256" key="1">
    <source>
        <dbReference type="ARBA" id="ARBA00023117"/>
    </source>
</evidence>
<dbReference type="InterPro" id="IPR001487">
    <property type="entry name" value="Bromodomain"/>
</dbReference>
<feature type="region of interest" description="Disordered" evidence="3">
    <location>
        <begin position="440"/>
        <end position="480"/>
    </location>
</feature>
<feature type="region of interest" description="Disordered" evidence="3">
    <location>
        <begin position="116"/>
        <end position="158"/>
    </location>
</feature>
<evidence type="ECO:0000256" key="3">
    <source>
        <dbReference type="SAM" id="MobiDB-lite"/>
    </source>
</evidence>
<dbReference type="PROSITE" id="PS51525">
    <property type="entry name" value="NET"/>
    <property type="match status" value="1"/>
</dbReference>
<feature type="compositionally biased region" description="Polar residues" evidence="3">
    <location>
        <begin position="454"/>
        <end position="463"/>
    </location>
</feature>
<organism evidence="6 7">
    <name type="scientific">Rhizoclosmatium globosum</name>
    <dbReference type="NCBI Taxonomy" id="329046"/>
    <lineage>
        <taxon>Eukaryota</taxon>
        <taxon>Fungi</taxon>
        <taxon>Fungi incertae sedis</taxon>
        <taxon>Chytridiomycota</taxon>
        <taxon>Chytridiomycota incertae sedis</taxon>
        <taxon>Chytridiomycetes</taxon>
        <taxon>Chytridiales</taxon>
        <taxon>Chytriomycetaceae</taxon>
        <taxon>Rhizoclosmatium</taxon>
    </lineage>
</organism>
<dbReference type="PROSITE" id="PS50014">
    <property type="entry name" value="BROMODOMAIN_2"/>
    <property type="match status" value="2"/>
</dbReference>
<protein>
    <submittedName>
        <fullName evidence="6">Bromodomain-containing protein</fullName>
    </submittedName>
</protein>
<keyword evidence="1 2" id="KW-0103">Bromodomain</keyword>
<evidence type="ECO:0000256" key="2">
    <source>
        <dbReference type="PROSITE-ProRule" id="PRU00035"/>
    </source>
</evidence>
<evidence type="ECO:0000313" key="7">
    <source>
        <dbReference type="Proteomes" id="UP000193642"/>
    </source>
</evidence>
<dbReference type="GO" id="GO:0000785">
    <property type="term" value="C:chromatin"/>
    <property type="evidence" value="ECO:0007669"/>
    <property type="project" value="TreeGrafter"/>
</dbReference>
<feature type="region of interest" description="Disordered" evidence="3">
    <location>
        <begin position="330"/>
        <end position="372"/>
    </location>
</feature>
<feature type="non-terminal residue" evidence="6">
    <location>
        <position position="1"/>
    </location>
</feature>
<dbReference type="SUPFAM" id="SSF47370">
    <property type="entry name" value="Bromodomain"/>
    <property type="match status" value="2"/>
</dbReference>
<dbReference type="OrthoDB" id="784962at2759"/>
<feature type="domain" description="Bromo" evidence="4">
    <location>
        <begin position="182"/>
        <end position="254"/>
    </location>
</feature>
<feature type="compositionally biased region" description="Acidic residues" evidence="3">
    <location>
        <begin position="467"/>
        <end position="480"/>
    </location>
</feature>
<evidence type="ECO:0000313" key="6">
    <source>
        <dbReference type="EMBL" id="ORY37957.1"/>
    </source>
</evidence>
<dbReference type="AlphaFoldDB" id="A0A1Y2BTJ3"/>
<dbReference type="Pfam" id="PF17035">
    <property type="entry name" value="BET"/>
    <property type="match status" value="1"/>
</dbReference>
<dbReference type="Gene3D" id="1.20.1270.220">
    <property type="match status" value="1"/>
</dbReference>
<dbReference type="EMBL" id="MCGO01000047">
    <property type="protein sequence ID" value="ORY37957.1"/>
    <property type="molecule type" value="Genomic_DNA"/>
</dbReference>
<dbReference type="PROSITE" id="PS00633">
    <property type="entry name" value="BROMODOMAIN_1"/>
    <property type="match status" value="1"/>
</dbReference>
<sequence>PLDKHQLKHCRQVIARAKRLKDALLFLQPVDPVKLGIPTYFHFVKRPMDLSTIQKKLDTGVYRVATECVDDLLLMIQNCWLFNGKESAVGGIATNLWRYFEKELVAKMPQHLEVKRPSSSASHGHYAAPAPIERPKRDVQPPPRINSMDLQGVSPTRKPFSKQALSDLKFAAQLVRELMKPKYYTFAYPFLTPVDWVALQIPTYPHIIKHPMDFGTILKRLDQGHYTNGSEFEADSRLVFRNCYTFNAVGSDVYEMGRKLEQVFDLKWRERPIDLNKMQENLLKLMQEVTKLAAHKGTKKKDKHKKHKMHALLQQQALTAAIAGAASSSSLLSSHPSLSTTSSSAPSKKKKKSSSSSHRSSRPPAAPAVRDISYQQKKELSEKIELLSPDKLEGVYQIIRNGMPSLDSVSGQDEIELDIDSLDKVTLSRLYHFVINAATGRPVTSAPPPVSAPKSLSTANGNASSSDSDDSGSDSDSGSD</sequence>
<keyword evidence="7" id="KW-1185">Reference proteome</keyword>
<gene>
    <name evidence="6" type="ORF">BCR33DRAFT_663232</name>
</gene>
<dbReference type="GO" id="GO:0006355">
    <property type="term" value="P:regulation of DNA-templated transcription"/>
    <property type="evidence" value="ECO:0007669"/>
    <property type="project" value="TreeGrafter"/>
</dbReference>
<comment type="caution">
    <text evidence="6">The sequence shown here is derived from an EMBL/GenBank/DDBJ whole genome shotgun (WGS) entry which is preliminary data.</text>
</comment>
<dbReference type="InterPro" id="IPR036427">
    <property type="entry name" value="Bromodomain-like_sf"/>
</dbReference>
<evidence type="ECO:0000259" key="5">
    <source>
        <dbReference type="PROSITE" id="PS51525"/>
    </source>
</evidence>
<feature type="domain" description="NET" evidence="5">
    <location>
        <begin position="362"/>
        <end position="445"/>
    </location>
</feature>
<feature type="compositionally biased region" description="Low complexity" evidence="3">
    <location>
        <begin position="330"/>
        <end position="346"/>
    </location>
</feature>
<dbReference type="InterPro" id="IPR018359">
    <property type="entry name" value="Bromodomain_CS"/>
</dbReference>
<dbReference type="SMART" id="SM00297">
    <property type="entry name" value="BROMO"/>
    <property type="match status" value="2"/>
</dbReference>
<dbReference type="GO" id="GO:0006338">
    <property type="term" value="P:chromatin remodeling"/>
    <property type="evidence" value="ECO:0007669"/>
    <property type="project" value="TreeGrafter"/>
</dbReference>
<dbReference type="Pfam" id="PF00439">
    <property type="entry name" value="Bromodomain"/>
    <property type="match status" value="2"/>
</dbReference>
<evidence type="ECO:0000259" key="4">
    <source>
        <dbReference type="PROSITE" id="PS50014"/>
    </source>
</evidence>
<accession>A0A1Y2BTJ3</accession>
<feature type="domain" description="Bromo" evidence="4">
    <location>
        <begin position="18"/>
        <end position="90"/>
    </location>
</feature>
<dbReference type="PANTHER" id="PTHR22880:SF225">
    <property type="entry name" value="BROMODOMAIN-CONTAINING PROTEIN BET-1-RELATED"/>
    <property type="match status" value="1"/>
</dbReference>
<dbReference type="InterPro" id="IPR050935">
    <property type="entry name" value="Bromo_chromatin_reader"/>
</dbReference>
<name>A0A1Y2BTJ3_9FUNG</name>
<dbReference type="PANTHER" id="PTHR22880">
    <property type="entry name" value="FALZ-RELATED BROMODOMAIN-CONTAINING PROTEINS"/>
    <property type="match status" value="1"/>
</dbReference>